<reference evidence="2 3" key="1">
    <citation type="submission" date="2011-01" db="EMBL/GenBank/DDBJ databases">
        <title>Whole genome sequence of Amphibacillus xylinus NBRC 15112.</title>
        <authorList>
            <person name="Nakazawa H."/>
            <person name="Katano Y."/>
            <person name="Nakamura S."/>
            <person name="Sasagawa M."/>
            <person name="Fukada J."/>
            <person name="Arai T."/>
            <person name="Sasakura N."/>
            <person name="Mochizuki D."/>
            <person name="Hosoyama A."/>
            <person name="Harada K."/>
            <person name="Horikawa H."/>
            <person name="Kato Y."/>
            <person name="Harada T."/>
            <person name="Sasaki K."/>
            <person name="Sekiguchi M."/>
            <person name="Hodoyama M."/>
            <person name="Nishiko R."/>
            <person name="Narita H."/>
            <person name="Hanamaki A."/>
            <person name="Hata C."/>
            <person name="Konno Y."/>
            <person name="Niimura Y."/>
            <person name="Yamazaki S."/>
            <person name="Fujita N."/>
        </authorList>
    </citation>
    <scope>NUCLEOTIDE SEQUENCE [LARGE SCALE GENOMIC DNA]</scope>
    <source>
        <strain evidence="3">ATCC 51415 / DSM 6626 / JCM 7361 / LMG 17667 / NBRC 15112 / Ep01</strain>
    </source>
</reference>
<organism evidence="2 3">
    <name type="scientific">Amphibacillus xylanus (strain ATCC 51415 / DSM 6626 / JCM 7361 / LMG 17667 / NBRC 15112 / Ep01)</name>
    <dbReference type="NCBI Taxonomy" id="698758"/>
    <lineage>
        <taxon>Bacteria</taxon>
        <taxon>Bacillati</taxon>
        <taxon>Bacillota</taxon>
        <taxon>Bacilli</taxon>
        <taxon>Bacillales</taxon>
        <taxon>Bacillaceae</taxon>
        <taxon>Amphibacillus</taxon>
    </lineage>
</organism>
<name>K0J7K3_AMPXN</name>
<dbReference type="eggNOG" id="ENOG5032S5R">
    <property type="taxonomic scope" value="Bacteria"/>
</dbReference>
<dbReference type="InterPro" id="IPR014922">
    <property type="entry name" value="YdhG-like"/>
</dbReference>
<dbReference type="Pfam" id="PF08818">
    <property type="entry name" value="DUF1801"/>
    <property type="match status" value="1"/>
</dbReference>
<protein>
    <recommendedName>
        <fullName evidence="1">YdhG-like domain-containing protein</fullName>
    </recommendedName>
</protein>
<evidence type="ECO:0000313" key="2">
    <source>
        <dbReference type="EMBL" id="BAM47518.1"/>
    </source>
</evidence>
<evidence type="ECO:0000259" key="1">
    <source>
        <dbReference type="Pfam" id="PF08818"/>
    </source>
</evidence>
<dbReference type="PATRIC" id="fig|698758.3.peg.1382"/>
<evidence type="ECO:0000313" key="3">
    <source>
        <dbReference type="Proteomes" id="UP000006294"/>
    </source>
</evidence>
<keyword evidence="3" id="KW-1185">Reference proteome</keyword>
<dbReference type="STRING" id="698758.AXY_13860"/>
<dbReference type="EMBL" id="AP012050">
    <property type="protein sequence ID" value="BAM47518.1"/>
    <property type="molecule type" value="Genomic_DNA"/>
</dbReference>
<feature type="domain" description="YdhG-like" evidence="1">
    <location>
        <begin position="25"/>
        <end position="129"/>
    </location>
</feature>
<dbReference type="KEGG" id="axl:AXY_13860"/>
<dbReference type="SUPFAM" id="SSF159888">
    <property type="entry name" value="YdhG-like"/>
    <property type="match status" value="1"/>
</dbReference>
<proteinExistence type="predicted"/>
<sequence length="140" mass="16164">MSEAKMMENDNSVIDFIEQIDNEKKKADAYKLLAIFEETTGFEAEMWGSSIIGFGKYHYKYASGREGDAPLVGFSPRKAKHSLYLLHESEERDKLLESFGKHKTSKACIYVNKLDDIDINILKELIKRTVETYQNLYPEN</sequence>
<dbReference type="HOGENOM" id="CLU_130420_0_0_9"/>
<dbReference type="AlphaFoldDB" id="K0J7K3"/>
<gene>
    <name evidence="2" type="ordered locus">AXY_13860</name>
</gene>
<dbReference type="RefSeq" id="WP_015010121.1">
    <property type="nucleotide sequence ID" value="NC_018704.1"/>
</dbReference>
<dbReference type="OrthoDB" id="5951444at2"/>
<accession>K0J7K3</accession>
<dbReference type="Proteomes" id="UP000006294">
    <property type="component" value="Chromosome"/>
</dbReference>